<feature type="domain" description="Putative restriction endonuclease" evidence="3">
    <location>
        <begin position="28"/>
        <end position="142"/>
    </location>
</feature>
<sequence length="245" mass="26549">MGSLATPNVAVHGPGSSLGEGWDLSEETMPESVLHDQAVELLKALLAAWAAKVGAMQVVRNLAVRWDEARPTIGVNPDVAVLSPPPPTDGGDLRSVRTWVEGHSAPLLGIEVVSENHPRKDYVIAPDKYAASGTRELWIFDPLLCGPAVHGGPYRLQIWHRRDGGWARIFAGEGPAYSPTLRAYAVAVDEGRKLRIADDAQATRFWLTAEEAERAAKDAERLAKESALARIAELETLLEKARAGR</sequence>
<accession>A0ABZ2LUP8</accession>
<dbReference type="EMBL" id="CP089984">
    <property type="protein sequence ID" value="WXB14644.1"/>
    <property type="molecule type" value="Genomic_DNA"/>
</dbReference>
<keyword evidence="4" id="KW-0255">Endonuclease</keyword>
<organism evidence="4 5">
    <name type="scientific">Pendulispora albinea</name>
    <dbReference type="NCBI Taxonomy" id="2741071"/>
    <lineage>
        <taxon>Bacteria</taxon>
        <taxon>Pseudomonadati</taxon>
        <taxon>Myxococcota</taxon>
        <taxon>Myxococcia</taxon>
        <taxon>Myxococcales</taxon>
        <taxon>Sorangiineae</taxon>
        <taxon>Pendulisporaceae</taxon>
        <taxon>Pendulispora</taxon>
    </lineage>
</organism>
<reference evidence="4 5" key="1">
    <citation type="submission" date="2021-12" db="EMBL/GenBank/DDBJ databases">
        <title>Discovery of the Pendulisporaceae a myxobacterial family with distinct sporulation behavior and unique specialized metabolism.</title>
        <authorList>
            <person name="Garcia R."/>
            <person name="Popoff A."/>
            <person name="Bader C.D."/>
            <person name="Loehr J."/>
            <person name="Walesch S."/>
            <person name="Walt C."/>
            <person name="Boldt J."/>
            <person name="Bunk B."/>
            <person name="Haeckl F.J.F.P.J."/>
            <person name="Gunesch A.P."/>
            <person name="Birkelbach J."/>
            <person name="Nuebel U."/>
            <person name="Pietschmann T."/>
            <person name="Bach T."/>
            <person name="Mueller R."/>
        </authorList>
    </citation>
    <scope>NUCLEOTIDE SEQUENCE [LARGE SCALE GENOMIC DNA]</scope>
    <source>
        <strain evidence="4 5">MSr11954</strain>
    </source>
</reference>
<keyword evidence="5" id="KW-1185">Reference proteome</keyword>
<dbReference type="InterPro" id="IPR012296">
    <property type="entry name" value="Nuclease_put_TT1808"/>
</dbReference>
<keyword evidence="4" id="KW-0540">Nuclease</keyword>
<dbReference type="InterPro" id="IPR008538">
    <property type="entry name" value="Uma2"/>
</dbReference>
<dbReference type="PANTHER" id="PTHR33352">
    <property type="entry name" value="SLR1095 PROTEIN"/>
    <property type="match status" value="1"/>
</dbReference>
<keyword evidence="4" id="KW-0378">Hydrolase</keyword>
<proteinExistence type="predicted"/>
<evidence type="ECO:0000313" key="5">
    <source>
        <dbReference type="Proteomes" id="UP001370348"/>
    </source>
</evidence>
<dbReference type="InterPro" id="IPR011335">
    <property type="entry name" value="Restrct_endonuc-II-like"/>
</dbReference>
<dbReference type="PANTHER" id="PTHR33352:SF3">
    <property type="entry name" value="SLR1612 PROTEIN"/>
    <property type="match status" value="1"/>
</dbReference>
<evidence type="ECO:0000256" key="1">
    <source>
        <dbReference type="SAM" id="Coils"/>
    </source>
</evidence>
<dbReference type="Gene3D" id="3.90.1570.10">
    <property type="entry name" value="tt1808, chain A"/>
    <property type="match status" value="1"/>
</dbReference>
<evidence type="ECO:0000313" key="4">
    <source>
        <dbReference type="EMBL" id="WXB14644.1"/>
    </source>
</evidence>
<dbReference type="Pfam" id="PF05685">
    <property type="entry name" value="Uma2"/>
    <property type="match status" value="1"/>
</dbReference>
<dbReference type="Proteomes" id="UP001370348">
    <property type="component" value="Chromosome"/>
</dbReference>
<dbReference type="GO" id="GO:0004519">
    <property type="term" value="F:endonuclease activity"/>
    <property type="evidence" value="ECO:0007669"/>
    <property type="project" value="UniProtKB-KW"/>
</dbReference>
<gene>
    <name evidence="4" type="ORF">LZC94_43325</name>
</gene>
<dbReference type="RefSeq" id="WP_394824268.1">
    <property type="nucleotide sequence ID" value="NZ_CP089984.1"/>
</dbReference>
<dbReference type="CDD" id="cd06260">
    <property type="entry name" value="DUF820-like"/>
    <property type="match status" value="1"/>
</dbReference>
<evidence type="ECO:0000256" key="2">
    <source>
        <dbReference type="SAM" id="MobiDB-lite"/>
    </source>
</evidence>
<feature type="region of interest" description="Disordered" evidence="2">
    <location>
        <begin position="1"/>
        <end position="23"/>
    </location>
</feature>
<dbReference type="SUPFAM" id="SSF52980">
    <property type="entry name" value="Restriction endonuclease-like"/>
    <property type="match status" value="1"/>
</dbReference>
<evidence type="ECO:0000259" key="3">
    <source>
        <dbReference type="Pfam" id="PF05685"/>
    </source>
</evidence>
<protein>
    <submittedName>
        <fullName evidence="4">Uma2 family endonuclease</fullName>
    </submittedName>
</protein>
<name>A0ABZ2LUP8_9BACT</name>
<feature type="coiled-coil region" evidence="1">
    <location>
        <begin position="209"/>
        <end position="244"/>
    </location>
</feature>
<keyword evidence="1" id="KW-0175">Coiled coil</keyword>